<evidence type="ECO:0000313" key="2">
    <source>
        <dbReference type="EMBL" id="KAA1397751.1"/>
    </source>
</evidence>
<feature type="transmembrane region" description="Helical" evidence="1">
    <location>
        <begin position="28"/>
        <end position="50"/>
    </location>
</feature>
<reference evidence="2" key="1">
    <citation type="submission" date="2019-09" db="EMBL/GenBank/DDBJ databases">
        <authorList>
            <person name="Li J."/>
        </authorList>
    </citation>
    <scope>NUCLEOTIDE SEQUENCE [LARGE SCALE GENOMIC DNA]</scope>
    <source>
        <strain evidence="2">JCM 14732</strain>
    </source>
</reference>
<gene>
    <name evidence="2" type="ORF">ESP70_010395</name>
</gene>
<evidence type="ECO:0000256" key="1">
    <source>
        <dbReference type="SAM" id="Phobius"/>
    </source>
</evidence>
<sequence length="63" mass="6793">MIEVQVLKAWLLAKADEQVQRRDERGDITQTVILVALFAAAAIAISAIIINKFTGKANSIPTG</sequence>
<keyword evidence="3" id="KW-1185">Reference proteome</keyword>
<keyword evidence="1" id="KW-1133">Transmembrane helix</keyword>
<proteinExistence type="predicted"/>
<comment type="caution">
    <text evidence="2">The sequence shown here is derived from an EMBL/GenBank/DDBJ whole genome shotgun (WGS) entry which is preliminary data.</text>
</comment>
<name>A0A5M4FFW2_9ACTN</name>
<dbReference type="EMBL" id="SDPQ02000002">
    <property type="protein sequence ID" value="KAA1397751.1"/>
    <property type="molecule type" value="Genomic_DNA"/>
</dbReference>
<dbReference type="OrthoDB" id="9958809at2"/>
<dbReference type="AlphaFoldDB" id="A0A5M4FFW2"/>
<organism evidence="2 3">
    <name type="scientific">Aeromicrobium ginsengisoli</name>
    <dbReference type="NCBI Taxonomy" id="363867"/>
    <lineage>
        <taxon>Bacteria</taxon>
        <taxon>Bacillati</taxon>
        <taxon>Actinomycetota</taxon>
        <taxon>Actinomycetes</taxon>
        <taxon>Propionibacteriales</taxon>
        <taxon>Nocardioidaceae</taxon>
        <taxon>Aeromicrobium</taxon>
    </lineage>
</organism>
<protein>
    <submittedName>
        <fullName evidence="2">Uncharacterized protein</fullName>
    </submittedName>
</protein>
<dbReference type="RefSeq" id="WP_149689196.1">
    <property type="nucleotide sequence ID" value="NZ_SDPQ02000002.1"/>
</dbReference>
<evidence type="ECO:0000313" key="3">
    <source>
        <dbReference type="Proteomes" id="UP000380867"/>
    </source>
</evidence>
<keyword evidence="1" id="KW-0472">Membrane</keyword>
<accession>A0A5M4FFW2</accession>
<keyword evidence="1" id="KW-0812">Transmembrane</keyword>
<dbReference type="Proteomes" id="UP000380867">
    <property type="component" value="Unassembled WGS sequence"/>
</dbReference>